<dbReference type="EMBL" id="BORT01000007">
    <property type="protein sequence ID" value="GIO47261.1"/>
    <property type="molecule type" value="Genomic_DNA"/>
</dbReference>
<dbReference type="Proteomes" id="UP000682811">
    <property type="component" value="Unassembled WGS sequence"/>
</dbReference>
<organism evidence="1 2">
    <name type="scientific">Paenibacillus azoreducens</name>
    <dbReference type="NCBI Taxonomy" id="116718"/>
    <lineage>
        <taxon>Bacteria</taxon>
        <taxon>Bacillati</taxon>
        <taxon>Bacillota</taxon>
        <taxon>Bacilli</taxon>
        <taxon>Bacillales</taxon>
        <taxon>Paenibacillaceae</taxon>
        <taxon>Paenibacillus</taxon>
    </lineage>
</organism>
<evidence type="ECO:0000313" key="2">
    <source>
        <dbReference type="Proteomes" id="UP000682811"/>
    </source>
</evidence>
<comment type="caution">
    <text evidence="1">The sequence shown here is derived from an EMBL/GenBank/DDBJ whole genome shotgun (WGS) entry which is preliminary data.</text>
</comment>
<evidence type="ECO:0000313" key="1">
    <source>
        <dbReference type="EMBL" id="GIO47261.1"/>
    </source>
</evidence>
<reference evidence="1 2" key="1">
    <citation type="submission" date="2021-03" db="EMBL/GenBank/DDBJ databases">
        <title>Antimicrobial resistance genes in bacteria isolated from Japanese honey, and their potential for conferring macrolide and lincosamide resistance in the American foulbrood pathogen Paenibacillus larvae.</title>
        <authorList>
            <person name="Okamoto M."/>
            <person name="Kumagai M."/>
            <person name="Kanamori H."/>
            <person name="Takamatsu D."/>
        </authorList>
    </citation>
    <scope>NUCLEOTIDE SEQUENCE [LARGE SCALE GENOMIC DNA]</scope>
    <source>
        <strain evidence="1 2">J34TS1</strain>
    </source>
</reference>
<protein>
    <submittedName>
        <fullName evidence="1">Uncharacterized protein</fullName>
    </submittedName>
</protein>
<proteinExistence type="predicted"/>
<name>A0A920CNB0_9BACL</name>
<accession>A0A920CNB0</accession>
<dbReference type="RefSeq" id="WP_212978154.1">
    <property type="nucleotide sequence ID" value="NZ_AP025343.1"/>
</dbReference>
<keyword evidence="2" id="KW-1185">Reference proteome</keyword>
<dbReference type="AlphaFoldDB" id="A0A920CNB0"/>
<gene>
    <name evidence="1" type="ORF">J34TS1_20260</name>
</gene>
<sequence length="65" mass="7449">MVKKDEQMADQASMASAYTKVQFLSSSRYTPAQRDILAAILEDEKTYTDSQAKQALETYLRKEVR</sequence>